<dbReference type="GO" id="GO:0009897">
    <property type="term" value="C:external side of plasma membrane"/>
    <property type="evidence" value="ECO:0007669"/>
    <property type="project" value="TreeGrafter"/>
</dbReference>
<organism evidence="7 8">
    <name type="scientific">Channa striata</name>
    <name type="common">Snakehead murrel</name>
    <name type="synonym">Ophicephalus striatus</name>
    <dbReference type="NCBI Taxonomy" id="64152"/>
    <lineage>
        <taxon>Eukaryota</taxon>
        <taxon>Metazoa</taxon>
        <taxon>Chordata</taxon>
        <taxon>Craniata</taxon>
        <taxon>Vertebrata</taxon>
        <taxon>Euteleostomi</taxon>
        <taxon>Actinopterygii</taxon>
        <taxon>Neopterygii</taxon>
        <taxon>Teleostei</taxon>
        <taxon>Neoteleostei</taxon>
        <taxon>Acanthomorphata</taxon>
        <taxon>Anabantaria</taxon>
        <taxon>Anabantiformes</taxon>
        <taxon>Channoidei</taxon>
        <taxon>Channidae</taxon>
        <taxon>Channa</taxon>
    </lineage>
</organism>
<proteinExistence type="predicted"/>
<evidence type="ECO:0000256" key="1">
    <source>
        <dbReference type="ARBA" id="ARBA00004370"/>
    </source>
</evidence>
<feature type="domain" description="Ig-like" evidence="6">
    <location>
        <begin position="90"/>
        <end position="206"/>
    </location>
</feature>
<dbReference type="Gene3D" id="2.60.40.10">
    <property type="entry name" value="Immunoglobulins"/>
    <property type="match status" value="2"/>
</dbReference>
<accession>A0AA88ICM7</accession>
<dbReference type="EMBL" id="JAUPFM010000130">
    <property type="protein sequence ID" value="KAK2812490.1"/>
    <property type="molecule type" value="Genomic_DNA"/>
</dbReference>
<dbReference type="InterPro" id="IPR050504">
    <property type="entry name" value="IgSF_BTN/MOG"/>
</dbReference>
<feature type="domain" description="Ig-like" evidence="6">
    <location>
        <begin position="1"/>
        <end position="89"/>
    </location>
</feature>
<dbReference type="Proteomes" id="UP001187415">
    <property type="component" value="Unassembled WGS sequence"/>
</dbReference>
<name>A0AA88ICM7_CHASR</name>
<evidence type="ECO:0000313" key="8">
    <source>
        <dbReference type="Proteomes" id="UP001187415"/>
    </source>
</evidence>
<evidence type="ECO:0000256" key="5">
    <source>
        <dbReference type="SAM" id="Phobius"/>
    </source>
</evidence>
<keyword evidence="8" id="KW-1185">Reference proteome</keyword>
<sequence length="303" mass="34372">ITVYPGDTVTLPCTAPNSTNITAVEWIRPDLEPEYVFVHQNLHFNMSQQHPSFENRVELKDSEMKDGDVSLILKNVTSCDMGRYFCDIEPDSIFYWTSVFVYVHRVPINITAEPGETVTLPCECPSITQIFAVKMVRPDLEPDVVFVYSEIYSWFMLSDDDYSNSQHISYNNRMELKDSELTDGEASLFLKNVMINDTGTYECYIQTMRGDFVLISIINLHVHSLASTAPAHPGLSVLRIIVHLVVFCPYVISTLLMVSLCGRRPTERIQPISMMTSPTSDDDNGPDTQNDYVTADVTTEHQF</sequence>
<dbReference type="SMART" id="SM00406">
    <property type="entry name" value="IGv"/>
    <property type="match status" value="2"/>
</dbReference>
<dbReference type="SMART" id="SM00409">
    <property type="entry name" value="IG"/>
    <property type="match status" value="2"/>
</dbReference>
<reference evidence="7" key="1">
    <citation type="submission" date="2023-07" db="EMBL/GenBank/DDBJ databases">
        <title>Chromosome-level Genome Assembly of Striped Snakehead (Channa striata).</title>
        <authorList>
            <person name="Liu H."/>
        </authorList>
    </citation>
    <scope>NUCLEOTIDE SEQUENCE</scope>
    <source>
        <strain evidence="7">Gz</strain>
        <tissue evidence="7">Muscle</tissue>
    </source>
</reference>
<keyword evidence="3" id="KW-0393">Immunoglobulin domain</keyword>
<feature type="region of interest" description="Disordered" evidence="4">
    <location>
        <begin position="271"/>
        <end position="292"/>
    </location>
</feature>
<evidence type="ECO:0000259" key="6">
    <source>
        <dbReference type="PROSITE" id="PS50835"/>
    </source>
</evidence>
<dbReference type="InterPro" id="IPR013106">
    <property type="entry name" value="Ig_V-set"/>
</dbReference>
<dbReference type="InterPro" id="IPR013783">
    <property type="entry name" value="Ig-like_fold"/>
</dbReference>
<feature type="transmembrane region" description="Helical" evidence="5">
    <location>
        <begin position="240"/>
        <end position="261"/>
    </location>
</feature>
<dbReference type="GO" id="GO:0005102">
    <property type="term" value="F:signaling receptor binding"/>
    <property type="evidence" value="ECO:0007669"/>
    <property type="project" value="TreeGrafter"/>
</dbReference>
<dbReference type="Pfam" id="PF07686">
    <property type="entry name" value="V-set"/>
    <property type="match status" value="2"/>
</dbReference>
<gene>
    <name evidence="7" type="ORF">Q5P01_000018</name>
</gene>
<evidence type="ECO:0000256" key="4">
    <source>
        <dbReference type="SAM" id="MobiDB-lite"/>
    </source>
</evidence>
<keyword evidence="5" id="KW-0812">Transmembrane</keyword>
<evidence type="ECO:0000256" key="3">
    <source>
        <dbReference type="ARBA" id="ARBA00023319"/>
    </source>
</evidence>
<keyword evidence="5" id="KW-1133">Transmembrane helix</keyword>
<evidence type="ECO:0000256" key="2">
    <source>
        <dbReference type="ARBA" id="ARBA00023136"/>
    </source>
</evidence>
<keyword evidence="2 5" id="KW-0472">Membrane</keyword>
<dbReference type="PANTHER" id="PTHR24100:SF151">
    <property type="entry name" value="ICOS LIGAND"/>
    <property type="match status" value="1"/>
</dbReference>
<dbReference type="InterPro" id="IPR003599">
    <property type="entry name" value="Ig_sub"/>
</dbReference>
<evidence type="ECO:0000313" key="7">
    <source>
        <dbReference type="EMBL" id="KAK2812490.1"/>
    </source>
</evidence>
<dbReference type="PANTHER" id="PTHR24100">
    <property type="entry name" value="BUTYROPHILIN"/>
    <property type="match status" value="1"/>
</dbReference>
<comment type="subcellular location">
    <subcellularLocation>
        <location evidence="1">Membrane</location>
    </subcellularLocation>
</comment>
<feature type="non-terminal residue" evidence="7">
    <location>
        <position position="1"/>
    </location>
</feature>
<dbReference type="GO" id="GO:0050852">
    <property type="term" value="P:T cell receptor signaling pathway"/>
    <property type="evidence" value="ECO:0007669"/>
    <property type="project" value="TreeGrafter"/>
</dbReference>
<dbReference type="PROSITE" id="PS50835">
    <property type="entry name" value="IG_LIKE"/>
    <property type="match status" value="2"/>
</dbReference>
<dbReference type="SUPFAM" id="SSF48726">
    <property type="entry name" value="Immunoglobulin"/>
    <property type="match status" value="2"/>
</dbReference>
<dbReference type="InterPro" id="IPR036179">
    <property type="entry name" value="Ig-like_dom_sf"/>
</dbReference>
<dbReference type="AlphaFoldDB" id="A0AA88ICM7"/>
<protein>
    <recommendedName>
        <fullName evidence="6">Ig-like domain-containing protein</fullName>
    </recommendedName>
</protein>
<dbReference type="GO" id="GO:0001817">
    <property type="term" value="P:regulation of cytokine production"/>
    <property type="evidence" value="ECO:0007669"/>
    <property type="project" value="TreeGrafter"/>
</dbReference>
<comment type="caution">
    <text evidence="7">The sequence shown here is derived from an EMBL/GenBank/DDBJ whole genome shotgun (WGS) entry which is preliminary data.</text>
</comment>
<dbReference type="InterPro" id="IPR007110">
    <property type="entry name" value="Ig-like_dom"/>
</dbReference>